<dbReference type="Proteomes" id="UP000257109">
    <property type="component" value="Unassembled WGS sequence"/>
</dbReference>
<feature type="non-terminal residue" evidence="2">
    <location>
        <position position="1"/>
    </location>
</feature>
<protein>
    <submittedName>
        <fullName evidence="2">Uncharacterized protein</fullName>
    </submittedName>
</protein>
<accession>A0A371H7R5</accession>
<gene>
    <name evidence="2" type="ORF">CR513_18190</name>
</gene>
<reference evidence="2" key="1">
    <citation type="submission" date="2018-05" db="EMBL/GenBank/DDBJ databases">
        <title>Draft genome of Mucuna pruriens seed.</title>
        <authorList>
            <person name="Nnadi N.E."/>
            <person name="Vos R."/>
            <person name="Hasami M.H."/>
            <person name="Devisetty U.K."/>
            <person name="Aguiy J.C."/>
        </authorList>
    </citation>
    <scope>NUCLEOTIDE SEQUENCE [LARGE SCALE GENOMIC DNA]</scope>
    <source>
        <strain evidence="2">JCA_2017</strain>
    </source>
</reference>
<dbReference type="AlphaFoldDB" id="A0A371H7R5"/>
<keyword evidence="3" id="KW-1185">Reference proteome</keyword>
<dbReference type="EMBL" id="QJKJ01003359">
    <property type="protein sequence ID" value="RDX98840.1"/>
    <property type="molecule type" value="Genomic_DNA"/>
</dbReference>
<feature type="region of interest" description="Disordered" evidence="1">
    <location>
        <begin position="27"/>
        <end position="46"/>
    </location>
</feature>
<dbReference type="OrthoDB" id="778454at2759"/>
<comment type="caution">
    <text evidence="2">The sequence shown here is derived from an EMBL/GenBank/DDBJ whole genome shotgun (WGS) entry which is preliminary data.</text>
</comment>
<evidence type="ECO:0000256" key="1">
    <source>
        <dbReference type="SAM" id="MobiDB-lite"/>
    </source>
</evidence>
<proteinExistence type="predicted"/>
<evidence type="ECO:0000313" key="3">
    <source>
        <dbReference type="Proteomes" id="UP000257109"/>
    </source>
</evidence>
<name>A0A371H7R5_MUCPR</name>
<sequence>MTATIQDLKMQIRQLANIVNQLQSAGSSNLPSQTIPNPRGNASATSKSTGVDFKAIVDSQPPLKTIVSLSFPSRIISVEINIPLLDTIKQIPKYAKFLKKLCVHKRRKMKGSREIGGVVSALTKIEESTVGTSRVLSKKC</sequence>
<evidence type="ECO:0000313" key="2">
    <source>
        <dbReference type="EMBL" id="RDX98840.1"/>
    </source>
</evidence>
<organism evidence="2 3">
    <name type="scientific">Mucuna pruriens</name>
    <name type="common">Velvet bean</name>
    <name type="synonym">Dolichos pruriens</name>
    <dbReference type="NCBI Taxonomy" id="157652"/>
    <lineage>
        <taxon>Eukaryota</taxon>
        <taxon>Viridiplantae</taxon>
        <taxon>Streptophyta</taxon>
        <taxon>Embryophyta</taxon>
        <taxon>Tracheophyta</taxon>
        <taxon>Spermatophyta</taxon>
        <taxon>Magnoliopsida</taxon>
        <taxon>eudicotyledons</taxon>
        <taxon>Gunneridae</taxon>
        <taxon>Pentapetalae</taxon>
        <taxon>rosids</taxon>
        <taxon>fabids</taxon>
        <taxon>Fabales</taxon>
        <taxon>Fabaceae</taxon>
        <taxon>Papilionoideae</taxon>
        <taxon>50 kb inversion clade</taxon>
        <taxon>NPAAA clade</taxon>
        <taxon>indigoferoid/millettioid clade</taxon>
        <taxon>Phaseoleae</taxon>
        <taxon>Mucuna</taxon>
    </lineage>
</organism>